<sequence>MDDFGGKSADKYYIIVYSVLDEENQYKVAMSFYSTLINGLCKGEFAGAVETLHRMKLQGLKPYAGLYGKINKWVLQTE</sequence>
<proteinExistence type="predicted"/>
<evidence type="ECO:0008006" key="2">
    <source>
        <dbReference type="Google" id="ProtNLM"/>
    </source>
</evidence>
<accession>A0A6N2KYS6</accession>
<organism evidence="1">
    <name type="scientific">Salix viminalis</name>
    <name type="common">Common osier</name>
    <name type="synonym">Basket willow</name>
    <dbReference type="NCBI Taxonomy" id="40686"/>
    <lineage>
        <taxon>Eukaryota</taxon>
        <taxon>Viridiplantae</taxon>
        <taxon>Streptophyta</taxon>
        <taxon>Embryophyta</taxon>
        <taxon>Tracheophyta</taxon>
        <taxon>Spermatophyta</taxon>
        <taxon>Magnoliopsida</taxon>
        <taxon>eudicotyledons</taxon>
        <taxon>Gunneridae</taxon>
        <taxon>Pentapetalae</taxon>
        <taxon>rosids</taxon>
        <taxon>fabids</taxon>
        <taxon>Malpighiales</taxon>
        <taxon>Salicaceae</taxon>
        <taxon>Saliceae</taxon>
        <taxon>Salix</taxon>
    </lineage>
</organism>
<gene>
    <name evidence="1" type="ORF">SVIM_LOCUS152522</name>
</gene>
<dbReference type="EMBL" id="CAADRP010000890">
    <property type="protein sequence ID" value="VFU33422.1"/>
    <property type="molecule type" value="Genomic_DNA"/>
</dbReference>
<reference evidence="1" key="1">
    <citation type="submission" date="2019-03" db="EMBL/GenBank/DDBJ databases">
        <authorList>
            <person name="Mank J."/>
            <person name="Almeida P."/>
        </authorList>
    </citation>
    <scope>NUCLEOTIDE SEQUENCE</scope>
    <source>
        <strain evidence="1">78183</strain>
    </source>
</reference>
<protein>
    <recommendedName>
        <fullName evidence="2">Pentacotripeptide-repeat region of PRORP domain-containing protein</fullName>
    </recommendedName>
</protein>
<dbReference type="AlphaFoldDB" id="A0A6N2KYS6"/>
<evidence type="ECO:0000313" key="1">
    <source>
        <dbReference type="EMBL" id="VFU33422.1"/>
    </source>
</evidence>
<name>A0A6N2KYS6_SALVM</name>